<accession>A0A2K9NRK5</accession>
<proteinExistence type="predicted"/>
<evidence type="ECO:0000313" key="3">
    <source>
        <dbReference type="EMBL" id="AUN98137.1"/>
    </source>
</evidence>
<keyword evidence="4" id="KW-1185">Reference proteome</keyword>
<feature type="signal peptide" evidence="2">
    <location>
        <begin position="1"/>
        <end position="23"/>
    </location>
</feature>
<evidence type="ECO:0000256" key="1">
    <source>
        <dbReference type="SAM" id="MobiDB-lite"/>
    </source>
</evidence>
<organism evidence="3 4">
    <name type="scientific">Bacteriovorax stolpii</name>
    <name type="common">Bdellovibrio stolpii</name>
    <dbReference type="NCBI Taxonomy" id="960"/>
    <lineage>
        <taxon>Bacteria</taxon>
        <taxon>Pseudomonadati</taxon>
        <taxon>Bdellovibrionota</taxon>
        <taxon>Bacteriovoracia</taxon>
        <taxon>Bacteriovoracales</taxon>
        <taxon>Bacteriovoracaceae</taxon>
        <taxon>Bacteriovorax</taxon>
    </lineage>
</organism>
<protein>
    <submittedName>
        <fullName evidence="3">Uncharacterized protein</fullName>
    </submittedName>
</protein>
<dbReference type="KEGG" id="bsto:C0V70_08445"/>
<evidence type="ECO:0000313" key="4">
    <source>
        <dbReference type="Proteomes" id="UP000235584"/>
    </source>
</evidence>
<sequence length="67" mass="7286">MKTKRLLLLGLVLFNVSLSYAHAQDDEMIFPESEESVVPTPGSTATPPVIIDESDSSDVSDVEEYDG</sequence>
<evidence type="ECO:0000256" key="2">
    <source>
        <dbReference type="SAM" id="SignalP"/>
    </source>
</evidence>
<name>A0A2K9NRK5_BACTC</name>
<feature type="region of interest" description="Disordered" evidence="1">
    <location>
        <begin position="31"/>
        <end position="67"/>
    </location>
</feature>
<feature type="chain" id="PRO_5043713921" evidence="2">
    <location>
        <begin position="24"/>
        <end position="67"/>
    </location>
</feature>
<feature type="compositionally biased region" description="Acidic residues" evidence="1">
    <location>
        <begin position="52"/>
        <end position="67"/>
    </location>
</feature>
<dbReference type="RefSeq" id="WP_102243428.1">
    <property type="nucleotide sequence ID" value="NZ_CP025704.1"/>
</dbReference>
<keyword evidence="2" id="KW-0732">Signal</keyword>
<dbReference type="Proteomes" id="UP000235584">
    <property type="component" value="Chromosome"/>
</dbReference>
<reference evidence="3 4" key="1">
    <citation type="submission" date="2018-01" db="EMBL/GenBank/DDBJ databases">
        <title>Complete genome sequence of Bacteriovorax stolpii DSM12778.</title>
        <authorList>
            <person name="Tang B."/>
            <person name="Chang J."/>
        </authorList>
    </citation>
    <scope>NUCLEOTIDE SEQUENCE [LARGE SCALE GENOMIC DNA]</scope>
    <source>
        <strain evidence="3 4">DSM 12778</strain>
    </source>
</reference>
<dbReference type="EMBL" id="CP025704">
    <property type="protein sequence ID" value="AUN98137.1"/>
    <property type="molecule type" value="Genomic_DNA"/>
</dbReference>
<dbReference type="AlphaFoldDB" id="A0A2K9NRK5"/>
<gene>
    <name evidence="3" type="ORF">C0V70_08445</name>
</gene>